<feature type="short sequence motif" description="DGA/G" evidence="4">
    <location>
        <begin position="205"/>
        <end position="207"/>
    </location>
</feature>
<dbReference type="CDD" id="cd07205">
    <property type="entry name" value="Pat_PNPLA6_PNPLA7_NTE1_like"/>
    <property type="match status" value="1"/>
</dbReference>
<evidence type="ECO:0000259" key="5">
    <source>
        <dbReference type="PROSITE" id="PS51635"/>
    </source>
</evidence>
<gene>
    <name evidence="6" type="ORF">HU137_04520</name>
</gene>
<keyword evidence="1 4" id="KW-0378">Hydrolase</keyword>
<feature type="domain" description="PNPLA" evidence="5">
    <location>
        <begin position="28"/>
        <end position="218"/>
    </location>
</feature>
<dbReference type="GO" id="GO:0016787">
    <property type="term" value="F:hydrolase activity"/>
    <property type="evidence" value="ECO:0007669"/>
    <property type="project" value="UniProtKB-UniRule"/>
</dbReference>
<dbReference type="InterPro" id="IPR043864">
    <property type="entry name" value="Omp85-like_dom"/>
</dbReference>
<dbReference type="Gene3D" id="3.40.1090.10">
    <property type="entry name" value="Cytosolic phospholipase A2 catalytic domain"/>
    <property type="match status" value="2"/>
</dbReference>
<comment type="caution">
    <text evidence="6">The sequence shown here is derived from an EMBL/GenBank/DDBJ whole genome shotgun (WGS) entry which is preliminary data.</text>
</comment>
<dbReference type="InterPro" id="IPR002641">
    <property type="entry name" value="PNPLA_dom"/>
</dbReference>
<keyword evidence="2 4" id="KW-0442">Lipid degradation</keyword>
<dbReference type="Pfam" id="PF01734">
    <property type="entry name" value="Patatin"/>
    <property type="match status" value="1"/>
</dbReference>
<dbReference type="EMBL" id="JACDZE010000001">
    <property type="protein sequence ID" value="MBA5629031.1"/>
    <property type="molecule type" value="Genomic_DNA"/>
</dbReference>
<dbReference type="PANTHER" id="PTHR14226">
    <property type="entry name" value="NEUROPATHY TARGET ESTERASE/SWISS CHEESE D.MELANOGASTER"/>
    <property type="match status" value="1"/>
</dbReference>
<sequence length="729" mass="82244">MRFSFIILCCLFYGFLSSQTKERPKVGVVLSGGGAKGYAHIGALKVIEDAGIQIDYIGGTSIGAIVGGLYASGYTADELKEIMYSLDLTSMIMNEKSRRELPFFDKSYREKYILQLPFDNFKLGFPNAISSGQGTVDELTYLFRHVHDIQDFNDLHIPFVCVATKLSNGESVTFREGFLPQVVMASGAYPTLLEPVYINGEKYIDGGVRNNYPVQEVIDMGADIIIGVDLQEGLLSQDELNSATKVIEQIISYEIAEKSKEQSELVDLSIQPDLTGFSVTSFEYKTEIINKGTDAAKDVWDQLQEIAHLQGNIQTDRKKIVENEYILITDLEINGLESYNRSYVKGKLGINPPHLVSYQNIRNGIKSLYSSGNFNKVFYRIKTNEKGYNTLSLFVREESSKQSLKFGLHYDDLFKTGLLLNFTSKKVLLNNSVLSADLVLGDFPRYELNYYIDNGIYPSFGLYSGFKQFDTGVSLINFNENSEDVSLNYQFNEFTNQAYIQSTLFEKYAIGGGIEHKYLDIHTNNLPISDPNKVIENSYFLNAIGYLKADNLDNPNYPRNGLKFNGLFKYLFNSNSDDFNETSMIALDVEGNKSLNRWLSVNAFGKFGTYFSNFPPNSQKFVMGGFVEQSFMNYTRFYGLPFLYASGDNVMVIGSKLQGKFLRNHYVSGFLNLGNIENDFNDLNLLQYNYVGYGIGYGYDSPLGPINGLWTYSPNTKKGMFNVSLGFWF</sequence>
<evidence type="ECO:0000256" key="2">
    <source>
        <dbReference type="ARBA" id="ARBA00022963"/>
    </source>
</evidence>
<reference evidence="6 7" key="1">
    <citation type="submission" date="2020-07" db="EMBL/GenBank/DDBJ databases">
        <title>Moheibacter lacus sp. nov., a member of the family Flavobacteriaceae isolated from freshwater lake sediment.</title>
        <authorList>
            <person name="Liu Y."/>
        </authorList>
    </citation>
    <scope>NUCLEOTIDE SEQUENCE [LARGE SCALE GENOMIC DNA]</scope>
    <source>
        <strain evidence="6 7">BDHS18</strain>
    </source>
</reference>
<evidence type="ECO:0000256" key="3">
    <source>
        <dbReference type="ARBA" id="ARBA00023098"/>
    </source>
</evidence>
<evidence type="ECO:0000313" key="7">
    <source>
        <dbReference type="Proteomes" id="UP000552241"/>
    </source>
</evidence>
<keyword evidence="7" id="KW-1185">Reference proteome</keyword>
<protein>
    <submittedName>
        <fullName evidence="6">Patatin-like phospholipase family protein</fullName>
    </submittedName>
</protein>
<feature type="short sequence motif" description="GXSXG" evidence="4">
    <location>
        <begin position="59"/>
        <end position="63"/>
    </location>
</feature>
<evidence type="ECO:0000256" key="1">
    <source>
        <dbReference type="ARBA" id="ARBA00022801"/>
    </source>
</evidence>
<feature type="short sequence motif" description="GXGXXG" evidence="4">
    <location>
        <begin position="32"/>
        <end position="37"/>
    </location>
</feature>
<name>A0A838ZH69_9FLAO</name>
<accession>A0A838ZH69</accession>
<dbReference type="RefSeq" id="WP_182042599.1">
    <property type="nucleotide sequence ID" value="NZ_JACDZE010000001.1"/>
</dbReference>
<dbReference type="AlphaFoldDB" id="A0A838ZH69"/>
<keyword evidence="3 4" id="KW-0443">Lipid metabolism</keyword>
<dbReference type="InterPro" id="IPR016035">
    <property type="entry name" value="Acyl_Trfase/lysoPLipase"/>
</dbReference>
<dbReference type="Gene3D" id="3.10.20.310">
    <property type="entry name" value="membrane protein fhac"/>
    <property type="match status" value="1"/>
</dbReference>
<evidence type="ECO:0000313" key="6">
    <source>
        <dbReference type="EMBL" id="MBA5629031.1"/>
    </source>
</evidence>
<proteinExistence type="predicted"/>
<organism evidence="6 7">
    <name type="scientific">Moheibacter lacus</name>
    <dbReference type="NCBI Taxonomy" id="2745851"/>
    <lineage>
        <taxon>Bacteria</taxon>
        <taxon>Pseudomonadati</taxon>
        <taxon>Bacteroidota</taxon>
        <taxon>Flavobacteriia</taxon>
        <taxon>Flavobacteriales</taxon>
        <taxon>Weeksellaceae</taxon>
        <taxon>Moheibacter</taxon>
    </lineage>
</organism>
<feature type="active site" description="Proton acceptor" evidence="4">
    <location>
        <position position="205"/>
    </location>
</feature>
<dbReference type="SUPFAM" id="SSF52151">
    <property type="entry name" value="FabD/lysophospholipase-like"/>
    <property type="match status" value="1"/>
</dbReference>
<dbReference type="GO" id="GO:0016042">
    <property type="term" value="P:lipid catabolic process"/>
    <property type="evidence" value="ECO:0007669"/>
    <property type="project" value="UniProtKB-UniRule"/>
</dbReference>
<dbReference type="Proteomes" id="UP000552241">
    <property type="component" value="Unassembled WGS sequence"/>
</dbReference>
<feature type="active site" description="Nucleophile" evidence="4">
    <location>
        <position position="61"/>
    </location>
</feature>
<dbReference type="InterPro" id="IPR050301">
    <property type="entry name" value="NTE"/>
</dbReference>
<evidence type="ECO:0000256" key="4">
    <source>
        <dbReference type="PROSITE-ProRule" id="PRU01161"/>
    </source>
</evidence>
<dbReference type="PANTHER" id="PTHR14226:SF76">
    <property type="entry name" value="NTE FAMILY PROTEIN RSSA"/>
    <property type="match status" value="1"/>
</dbReference>
<dbReference type="PROSITE" id="PS51635">
    <property type="entry name" value="PNPLA"/>
    <property type="match status" value="1"/>
</dbReference>
<dbReference type="Pfam" id="PF19143">
    <property type="entry name" value="Omp85_2"/>
    <property type="match status" value="1"/>
</dbReference>